<evidence type="ECO:0000256" key="1">
    <source>
        <dbReference type="SAM" id="SignalP"/>
    </source>
</evidence>
<protein>
    <submittedName>
        <fullName evidence="2">Uncharacterized protein</fullName>
    </submittedName>
</protein>
<name>A0ABY6A356_9BURK</name>
<reference evidence="2" key="1">
    <citation type="submission" date="2022-09" db="EMBL/GenBank/DDBJ databases">
        <title>Bacterial diversity in gut of crayfish and pufferfish.</title>
        <authorList>
            <person name="Huang Y."/>
        </authorList>
    </citation>
    <scope>NUCLEOTIDE SEQUENCE</scope>
    <source>
        <strain evidence="2">PR12</strain>
    </source>
</reference>
<keyword evidence="1" id="KW-0732">Signal</keyword>
<dbReference type="RefSeq" id="WP_260719458.1">
    <property type="nucleotide sequence ID" value="NZ_CP104377.1"/>
</dbReference>
<keyword evidence="3" id="KW-1185">Reference proteome</keyword>
<evidence type="ECO:0000313" key="3">
    <source>
        <dbReference type="Proteomes" id="UP001058290"/>
    </source>
</evidence>
<dbReference type="EMBL" id="CP104377">
    <property type="protein sequence ID" value="UXC19154.1"/>
    <property type="molecule type" value="Genomic_DNA"/>
</dbReference>
<feature type="chain" id="PRO_5045740000" evidence="1">
    <location>
        <begin position="30"/>
        <end position="128"/>
    </location>
</feature>
<dbReference type="Proteomes" id="UP001058290">
    <property type="component" value="Chromosome"/>
</dbReference>
<feature type="signal peptide" evidence="1">
    <location>
        <begin position="1"/>
        <end position="29"/>
    </location>
</feature>
<proteinExistence type="predicted"/>
<organism evidence="2 3">
    <name type="scientific">Comamonas squillarum</name>
    <dbReference type="NCBI Taxonomy" id="2977320"/>
    <lineage>
        <taxon>Bacteria</taxon>
        <taxon>Pseudomonadati</taxon>
        <taxon>Pseudomonadota</taxon>
        <taxon>Betaproteobacteria</taxon>
        <taxon>Burkholderiales</taxon>
        <taxon>Comamonadaceae</taxon>
        <taxon>Comamonas</taxon>
    </lineage>
</organism>
<accession>A0ABY6A356</accession>
<gene>
    <name evidence="2" type="ORF">N4T19_03235</name>
</gene>
<sequence length="128" mass="13380">MAYQSLPINTFMHSVHALLALLMASPAMAANYATCILDKAPAAQNDVAAHAIMQSCLAEHPGGIEAIPQGSGRGALGFKSGAECTAKKAVDTRSNQAATLVAIACRRLYDEGQIDRFLNSAPSKYSGD</sequence>
<evidence type="ECO:0000313" key="2">
    <source>
        <dbReference type="EMBL" id="UXC19154.1"/>
    </source>
</evidence>